<dbReference type="EMBL" id="JACEIK010007472">
    <property type="protein sequence ID" value="MCE3050313.1"/>
    <property type="molecule type" value="Genomic_DNA"/>
</dbReference>
<proteinExistence type="predicted"/>
<dbReference type="Proteomes" id="UP000823775">
    <property type="component" value="Unassembled WGS sequence"/>
</dbReference>
<keyword evidence="2" id="KW-1185">Reference proteome</keyword>
<name>A0ABS8WLJ4_DATST</name>
<reference evidence="1 2" key="1">
    <citation type="journal article" date="2021" name="BMC Genomics">
        <title>Datura genome reveals duplications of psychoactive alkaloid biosynthetic genes and high mutation rate following tissue culture.</title>
        <authorList>
            <person name="Rajewski A."/>
            <person name="Carter-House D."/>
            <person name="Stajich J."/>
            <person name="Litt A."/>
        </authorList>
    </citation>
    <scope>NUCLEOTIDE SEQUENCE [LARGE SCALE GENOMIC DNA]</scope>
    <source>
        <strain evidence="1">AR-01</strain>
    </source>
</reference>
<accession>A0ABS8WLJ4</accession>
<protein>
    <submittedName>
        <fullName evidence="1">Uncharacterized protein</fullName>
    </submittedName>
</protein>
<evidence type="ECO:0000313" key="2">
    <source>
        <dbReference type="Proteomes" id="UP000823775"/>
    </source>
</evidence>
<gene>
    <name evidence="1" type="ORF">HAX54_046884</name>
</gene>
<organism evidence="1 2">
    <name type="scientific">Datura stramonium</name>
    <name type="common">Jimsonweed</name>
    <name type="synonym">Common thornapple</name>
    <dbReference type="NCBI Taxonomy" id="4076"/>
    <lineage>
        <taxon>Eukaryota</taxon>
        <taxon>Viridiplantae</taxon>
        <taxon>Streptophyta</taxon>
        <taxon>Embryophyta</taxon>
        <taxon>Tracheophyta</taxon>
        <taxon>Spermatophyta</taxon>
        <taxon>Magnoliopsida</taxon>
        <taxon>eudicotyledons</taxon>
        <taxon>Gunneridae</taxon>
        <taxon>Pentapetalae</taxon>
        <taxon>asterids</taxon>
        <taxon>lamiids</taxon>
        <taxon>Solanales</taxon>
        <taxon>Solanaceae</taxon>
        <taxon>Solanoideae</taxon>
        <taxon>Datureae</taxon>
        <taxon>Datura</taxon>
    </lineage>
</organism>
<sequence>MIHHILPSSPLPSGTKLLGFPQRVPTTTVIGSSRVMASNAIKGNEIEAAYKGIKQLQKGTKGLSSSAKGLLSRRFGEREVEPHELSWFKTQKEVKYAPKNWIDEGCLTLEFPSIQDKVRELGLGYIFAKPEECNLTLVRKFYANWDTSFWERNEVKIRG</sequence>
<evidence type="ECO:0000313" key="1">
    <source>
        <dbReference type="EMBL" id="MCE3050313.1"/>
    </source>
</evidence>
<comment type="caution">
    <text evidence="1">The sequence shown here is derived from an EMBL/GenBank/DDBJ whole genome shotgun (WGS) entry which is preliminary data.</text>
</comment>